<feature type="compositionally biased region" description="Basic and acidic residues" evidence="1">
    <location>
        <begin position="90"/>
        <end position="99"/>
    </location>
</feature>
<feature type="region of interest" description="Disordered" evidence="1">
    <location>
        <begin position="90"/>
        <end position="110"/>
    </location>
</feature>
<reference evidence="2" key="1">
    <citation type="submission" date="2020-08" db="EMBL/GenBank/DDBJ databases">
        <title>Genome sequencing and assembly of the red palm weevil Rhynchophorus ferrugineus.</title>
        <authorList>
            <person name="Dias G.B."/>
            <person name="Bergman C.M."/>
            <person name="Manee M."/>
        </authorList>
    </citation>
    <scope>NUCLEOTIDE SEQUENCE</scope>
    <source>
        <strain evidence="2">AA-2017</strain>
        <tissue evidence="2">Whole larva</tissue>
    </source>
</reference>
<protein>
    <submittedName>
        <fullName evidence="2">Uncharacterized protein</fullName>
    </submittedName>
</protein>
<sequence length="110" mass="12649">MCLFMRSNEIQAKIEECQQLIPSVSNEENGSNEENDILKFAVRKMPLERCYTANICSGYSLLDCIRRGWPKTKTVLVSLPDEVIERKIKKEKKAAEKGGEKKKKSNKKKK</sequence>
<evidence type="ECO:0000256" key="1">
    <source>
        <dbReference type="SAM" id="MobiDB-lite"/>
    </source>
</evidence>
<proteinExistence type="predicted"/>
<feature type="compositionally biased region" description="Basic residues" evidence="1">
    <location>
        <begin position="100"/>
        <end position="110"/>
    </location>
</feature>
<dbReference type="AlphaFoldDB" id="A0A834IIK4"/>
<evidence type="ECO:0000313" key="3">
    <source>
        <dbReference type="Proteomes" id="UP000625711"/>
    </source>
</evidence>
<gene>
    <name evidence="2" type="ORF">GWI33_008232</name>
</gene>
<keyword evidence="3" id="KW-1185">Reference proteome</keyword>
<accession>A0A834IIK4</accession>
<dbReference type="Proteomes" id="UP000625711">
    <property type="component" value="Unassembled WGS sequence"/>
</dbReference>
<comment type="caution">
    <text evidence="2">The sequence shown here is derived from an EMBL/GenBank/DDBJ whole genome shotgun (WGS) entry which is preliminary data.</text>
</comment>
<name>A0A834IIK4_RHYFE</name>
<organism evidence="2 3">
    <name type="scientific">Rhynchophorus ferrugineus</name>
    <name type="common">Red palm weevil</name>
    <name type="synonym">Curculio ferrugineus</name>
    <dbReference type="NCBI Taxonomy" id="354439"/>
    <lineage>
        <taxon>Eukaryota</taxon>
        <taxon>Metazoa</taxon>
        <taxon>Ecdysozoa</taxon>
        <taxon>Arthropoda</taxon>
        <taxon>Hexapoda</taxon>
        <taxon>Insecta</taxon>
        <taxon>Pterygota</taxon>
        <taxon>Neoptera</taxon>
        <taxon>Endopterygota</taxon>
        <taxon>Coleoptera</taxon>
        <taxon>Polyphaga</taxon>
        <taxon>Cucujiformia</taxon>
        <taxon>Curculionidae</taxon>
        <taxon>Dryophthorinae</taxon>
        <taxon>Rhynchophorus</taxon>
    </lineage>
</organism>
<dbReference type="EMBL" id="JAACXV010000397">
    <property type="protein sequence ID" value="KAF7278528.1"/>
    <property type="molecule type" value="Genomic_DNA"/>
</dbReference>
<evidence type="ECO:0000313" key="2">
    <source>
        <dbReference type="EMBL" id="KAF7278528.1"/>
    </source>
</evidence>